<comment type="caution">
    <text evidence="1">The sequence shown here is derived from an EMBL/GenBank/DDBJ whole genome shotgun (WGS) entry which is preliminary data.</text>
</comment>
<proteinExistence type="predicted"/>
<gene>
    <name evidence="1" type="ORF">P691DRAFT_457177</name>
</gene>
<name>A0A9P6C6U9_9AGAR</name>
<organism evidence="1 2">
    <name type="scientific">Macrolepiota fuliginosa MF-IS2</name>
    <dbReference type="NCBI Taxonomy" id="1400762"/>
    <lineage>
        <taxon>Eukaryota</taxon>
        <taxon>Fungi</taxon>
        <taxon>Dikarya</taxon>
        <taxon>Basidiomycota</taxon>
        <taxon>Agaricomycotina</taxon>
        <taxon>Agaricomycetes</taxon>
        <taxon>Agaricomycetidae</taxon>
        <taxon>Agaricales</taxon>
        <taxon>Agaricineae</taxon>
        <taxon>Agaricaceae</taxon>
        <taxon>Macrolepiota</taxon>
    </lineage>
</organism>
<evidence type="ECO:0000313" key="1">
    <source>
        <dbReference type="EMBL" id="KAF9450548.1"/>
    </source>
</evidence>
<dbReference type="Proteomes" id="UP000807342">
    <property type="component" value="Unassembled WGS sequence"/>
</dbReference>
<accession>A0A9P6C6U9</accession>
<reference evidence="1" key="1">
    <citation type="submission" date="2020-11" db="EMBL/GenBank/DDBJ databases">
        <authorList>
            <consortium name="DOE Joint Genome Institute"/>
            <person name="Ahrendt S."/>
            <person name="Riley R."/>
            <person name="Andreopoulos W."/>
            <person name="Labutti K."/>
            <person name="Pangilinan J."/>
            <person name="Ruiz-Duenas F.J."/>
            <person name="Barrasa J.M."/>
            <person name="Sanchez-Garcia M."/>
            <person name="Camarero S."/>
            <person name="Miyauchi S."/>
            <person name="Serrano A."/>
            <person name="Linde D."/>
            <person name="Babiker R."/>
            <person name="Drula E."/>
            <person name="Ayuso-Fernandez I."/>
            <person name="Pacheco R."/>
            <person name="Padilla G."/>
            <person name="Ferreira P."/>
            <person name="Barriuso J."/>
            <person name="Kellner H."/>
            <person name="Castanera R."/>
            <person name="Alfaro M."/>
            <person name="Ramirez L."/>
            <person name="Pisabarro A.G."/>
            <person name="Kuo A."/>
            <person name="Tritt A."/>
            <person name="Lipzen A."/>
            <person name="He G."/>
            <person name="Yan M."/>
            <person name="Ng V."/>
            <person name="Cullen D."/>
            <person name="Martin F."/>
            <person name="Rosso M.-N."/>
            <person name="Henrissat B."/>
            <person name="Hibbett D."/>
            <person name="Martinez A.T."/>
            <person name="Grigoriev I.V."/>
        </authorList>
    </citation>
    <scope>NUCLEOTIDE SEQUENCE</scope>
    <source>
        <strain evidence="1">MF-IS2</strain>
    </source>
</reference>
<sequence length="79" mass="9007">MYSERENCFRVLLLCSCTEATQYCTFNLLSNIIGLAGRYAICISDEHIARNRLLTGYTHNSNSRQSPSIDDYRLLANVI</sequence>
<evidence type="ECO:0000313" key="2">
    <source>
        <dbReference type="Proteomes" id="UP000807342"/>
    </source>
</evidence>
<dbReference type="EMBL" id="MU151102">
    <property type="protein sequence ID" value="KAF9450548.1"/>
    <property type="molecule type" value="Genomic_DNA"/>
</dbReference>
<dbReference type="AlphaFoldDB" id="A0A9P6C6U9"/>
<protein>
    <submittedName>
        <fullName evidence="1">Uncharacterized protein</fullName>
    </submittedName>
</protein>
<keyword evidence="2" id="KW-1185">Reference proteome</keyword>